<evidence type="ECO:0000313" key="1">
    <source>
        <dbReference type="EMBL" id="ABB39407.1"/>
    </source>
</evidence>
<dbReference type="Proteomes" id="UP000002710">
    <property type="component" value="Chromosome"/>
</dbReference>
<evidence type="ECO:0000313" key="2">
    <source>
        <dbReference type="Proteomes" id="UP000002710"/>
    </source>
</evidence>
<accession>Q30Y39</accession>
<proteinExistence type="predicted"/>
<dbReference type="STRING" id="207559.Dde_2611"/>
<keyword evidence="1" id="KW-0449">Lipoprotein</keyword>
<dbReference type="KEGG" id="dde:Dde_2611"/>
<dbReference type="RefSeq" id="WP_011368446.1">
    <property type="nucleotide sequence ID" value="NC_007519.1"/>
</dbReference>
<sequence>MNRPFSLRFLLTAGLLAVLTMGVLAGCSGQNVRHLAHETWGRSGDNHIGMQFWRFGFTTVDMGDSVGVIGTALPNSELYPQWAAWYGQLTITAYLSDHTGQVIARDTHTYVPRPIGKERGIPLEFTFDAGTVDAQYISFGYRMLLTEQPPDAVSGGQQGRMQLVQEDALRQ</sequence>
<keyword evidence="2" id="KW-1185">Reference proteome</keyword>
<dbReference type="eggNOG" id="ENOG5032SWZ">
    <property type="taxonomic scope" value="Bacteria"/>
</dbReference>
<reference evidence="1 2" key="1">
    <citation type="journal article" date="2011" name="J. Bacteriol.">
        <title>Complete genome sequence and updated annotation of Desulfovibrio alaskensis G20.</title>
        <authorList>
            <person name="Hauser L.J."/>
            <person name="Land M.L."/>
            <person name="Brown S.D."/>
            <person name="Larimer F."/>
            <person name="Keller K.L."/>
            <person name="Rapp-Giles B.J."/>
            <person name="Price M.N."/>
            <person name="Lin M."/>
            <person name="Bruce D.C."/>
            <person name="Detter J.C."/>
            <person name="Tapia R."/>
            <person name="Han C.S."/>
            <person name="Goodwin L.A."/>
            <person name="Cheng J.F."/>
            <person name="Pitluck S."/>
            <person name="Copeland A."/>
            <person name="Lucas S."/>
            <person name="Nolan M."/>
            <person name="Lapidus A.L."/>
            <person name="Palumbo A.V."/>
            <person name="Wall J.D."/>
        </authorList>
    </citation>
    <scope>NUCLEOTIDE SEQUENCE [LARGE SCALE GENOMIC DNA]</scope>
    <source>
        <strain evidence="2">ATCC BAA 1058 / DSM 17464 / G20</strain>
    </source>
</reference>
<protein>
    <submittedName>
        <fullName evidence="1">Putative lipoprotein</fullName>
    </submittedName>
</protein>
<dbReference type="EMBL" id="CP000112">
    <property type="protein sequence ID" value="ABB39407.1"/>
    <property type="molecule type" value="Genomic_DNA"/>
</dbReference>
<organism evidence="1 2">
    <name type="scientific">Oleidesulfovibrio alaskensis (strain ATCC BAA-1058 / DSM 17464 / G20)</name>
    <name type="common">Desulfovibrio alaskensis</name>
    <dbReference type="NCBI Taxonomy" id="207559"/>
    <lineage>
        <taxon>Bacteria</taxon>
        <taxon>Pseudomonadati</taxon>
        <taxon>Thermodesulfobacteriota</taxon>
        <taxon>Desulfovibrionia</taxon>
        <taxon>Desulfovibrionales</taxon>
        <taxon>Desulfovibrionaceae</taxon>
        <taxon>Oleidesulfovibrio</taxon>
    </lineage>
</organism>
<gene>
    <name evidence="1" type="ordered locus">Dde_2611</name>
</gene>
<name>Q30Y39_OLEA2</name>
<dbReference type="AlphaFoldDB" id="Q30Y39"/>
<dbReference type="HOGENOM" id="CLU_112819_1_0_7"/>
<dbReference type="PROSITE" id="PS51257">
    <property type="entry name" value="PROKAR_LIPOPROTEIN"/>
    <property type="match status" value="1"/>
</dbReference>